<dbReference type="GO" id="GO:0043171">
    <property type="term" value="P:peptide catabolic process"/>
    <property type="evidence" value="ECO:0007669"/>
    <property type="project" value="TreeGrafter"/>
</dbReference>
<evidence type="ECO:0000313" key="4">
    <source>
        <dbReference type="Proteomes" id="UP000076420"/>
    </source>
</evidence>
<accession>A0A2C9KWH4</accession>
<organism evidence="3 4">
    <name type="scientific">Biomphalaria glabrata</name>
    <name type="common">Bloodfluke planorb</name>
    <name type="synonym">Freshwater snail</name>
    <dbReference type="NCBI Taxonomy" id="6526"/>
    <lineage>
        <taxon>Eukaryota</taxon>
        <taxon>Metazoa</taxon>
        <taxon>Spiralia</taxon>
        <taxon>Lophotrochozoa</taxon>
        <taxon>Mollusca</taxon>
        <taxon>Gastropoda</taxon>
        <taxon>Heterobranchia</taxon>
        <taxon>Euthyneura</taxon>
        <taxon>Panpulmonata</taxon>
        <taxon>Hygrophila</taxon>
        <taxon>Lymnaeoidea</taxon>
        <taxon>Planorbidae</taxon>
        <taxon>Biomphalaria</taxon>
    </lineage>
</organism>
<dbReference type="GO" id="GO:0070006">
    <property type="term" value="F:metalloaminopeptidase activity"/>
    <property type="evidence" value="ECO:0007669"/>
    <property type="project" value="TreeGrafter"/>
</dbReference>
<evidence type="ECO:0000313" key="3">
    <source>
        <dbReference type="EnsemblMetazoa" id="BGLB024366-PA"/>
    </source>
</evidence>
<comment type="similarity">
    <text evidence="1">Belongs to the peptidase M1 family.</text>
</comment>
<feature type="domain" description="ERAP1-like C-terminal" evidence="2">
    <location>
        <begin position="3"/>
        <end position="103"/>
    </location>
</feature>
<dbReference type="InterPro" id="IPR024571">
    <property type="entry name" value="ERAP1-like_C_dom"/>
</dbReference>
<dbReference type="PANTHER" id="PTHR11533:SF301">
    <property type="entry name" value="AMINOPEPTIDASE"/>
    <property type="match status" value="1"/>
</dbReference>
<reference evidence="3" key="1">
    <citation type="submission" date="2020-05" db="UniProtKB">
        <authorList>
            <consortium name="EnsemblMetazoa"/>
        </authorList>
    </citation>
    <scope>IDENTIFICATION</scope>
    <source>
        <strain evidence="3">BB02</strain>
    </source>
</reference>
<protein>
    <recommendedName>
        <fullName evidence="2">ERAP1-like C-terminal domain-containing protein</fullName>
    </recommendedName>
</protein>
<dbReference type="GO" id="GO:0006508">
    <property type="term" value="P:proteolysis"/>
    <property type="evidence" value="ECO:0007669"/>
    <property type="project" value="TreeGrafter"/>
</dbReference>
<dbReference type="GO" id="GO:0016020">
    <property type="term" value="C:membrane"/>
    <property type="evidence" value="ECO:0007669"/>
    <property type="project" value="TreeGrafter"/>
</dbReference>
<sequence length="125" mass="14571">MHYLNILLEDNSPFPKQDSPIVVISASNRPLGRFITWHFLRENFEQLKYLVAETFHWGNVILSVTESFNTKTQLEELRSFKASREGQFDSGQTAIIQAIENAETNVKWMKRNFKRISAWLSAHTI</sequence>
<evidence type="ECO:0000259" key="2">
    <source>
        <dbReference type="Pfam" id="PF11838"/>
    </source>
</evidence>
<dbReference type="AlphaFoldDB" id="A0A2C9KWH4"/>
<dbReference type="STRING" id="6526.A0A2C9KWH4"/>
<gene>
    <name evidence="3" type="primary">106073333</name>
</gene>
<dbReference type="Gene3D" id="1.25.50.20">
    <property type="match status" value="1"/>
</dbReference>
<dbReference type="Pfam" id="PF11838">
    <property type="entry name" value="ERAP1_C"/>
    <property type="match status" value="1"/>
</dbReference>
<dbReference type="PANTHER" id="PTHR11533">
    <property type="entry name" value="PROTEASE M1 ZINC METALLOPROTEASE"/>
    <property type="match status" value="1"/>
</dbReference>
<dbReference type="GO" id="GO:0005615">
    <property type="term" value="C:extracellular space"/>
    <property type="evidence" value="ECO:0007669"/>
    <property type="project" value="TreeGrafter"/>
</dbReference>
<dbReference type="VEuPathDB" id="VectorBase:BGLB024366"/>
<dbReference type="EnsemblMetazoa" id="BGLB024366-RA">
    <property type="protein sequence ID" value="BGLB024366-PA"/>
    <property type="gene ID" value="BGLB024366"/>
</dbReference>
<dbReference type="GO" id="GO:0005737">
    <property type="term" value="C:cytoplasm"/>
    <property type="evidence" value="ECO:0007669"/>
    <property type="project" value="TreeGrafter"/>
</dbReference>
<dbReference type="KEGG" id="bgt:106073333"/>
<name>A0A2C9KWH4_BIOGL</name>
<dbReference type="GO" id="GO:0042277">
    <property type="term" value="F:peptide binding"/>
    <property type="evidence" value="ECO:0007669"/>
    <property type="project" value="TreeGrafter"/>
</dbReference>
<evidence type="ECO:0000256" key="1">
    <source>
        <dbReference type="ARBA" id="ARBA00010136"/>
    </source>
</evidence>
<proteinExistence type="inferred from homology"/>
<dbReference type="InterPro" id="IPR050344">
    <property type="entry name" value="Peptidase_M1_aminopeptidases"/>
</dbReference>
<dbReference type="GO" id="GO:0008270">
    <property type="term" value="F:zinc ion binding"/>
    <property type="evidence" value="ECO:0007669"/>
    <property type="project" value="TreeGrafter"/>
</dbReference>
<dbReference type="Proteomes" id="UP000076420">
    <property type="component" value="Unassembled WGS sequence"/>
</dbReference>
<dbReference type="VEuPathDB" id="VectorBase:BGLAX_040265"/>